<sequence>MIKTAAFALTAALMSVAPAAFAEPAKTAPEPATEQTEAAPAPAARAAKPVRYCVIETFTGSRIPVKHCQTRADWLAQGFDPLAK</sequence>
<dbReference type="RefSeq" id="WP_202095246.1">
    <property type="nucleotide sequence ID" value="NZ_CP061035.1"/>
</dbReference>
<dbReference type="AlphaFoldDB" id="A0A974NWN4"/>
<evidence type="ECO:0000256" key="1">
    <source>
        <dbReference type="SAM" id="MobiDB-lite"/>
    </source>
</evidence>
<evidence type="ECO:0000313" key="3">
    <source>
        <dbReference type="EMBL" id="QQV78321.1"/>
    </source>
</evidence>
<feature type="chain" id="PRO_5037585986" evidence="2">
    <location>
        <begin position="23"/>
        <end position="84"/>
    </location>
</feature>
<evidence type="ECO:0000313" key="4">
    <source>
        <dbReference type="Proteomes" id="UP000595894"/>
    </source>
</evidence>
<dbReference type="Proteomes" id="UP000595894">
    <property type="component" value="Chromosome"/>
</dbReference>
<dbReference type="EMBL" id="CP061035">
    <property type="protein sequence ID" value="QQV78321.1"/>
    <property type="molecule type" value="Genomic_DNA"/>
</dbReference>
<feature type="region of interest" description="Disordered" evidence="1">
    <location>
        <begin position="24"/>
        <end position="43"/>
    </location>
</feature>
<name>A0A974NWN4_9SPHN</name>
<organism evidence="3 4">
    <name type="scientific">Sphingomonas aliaeris</name>
    <dbReference type="NCBI Taxonomy" id="2759526"/>
    <lineage>
        <taxon>Bacteria</taxon>
        <taxon>Pseudomonadati</taxon>
        <taxon>Pseudomonadota</taxon>
        <taxon>Alphaproteobacteria</taxon>
        <taxon>Sphingomonadales</taxon>
        <taxon>Sphingomonadaceae</taxon>
        <taxon>Sphingomonas</taxon>
    </lineage>
</organism>
<evidence type="ECO:0000256" key="2">
    <source>
        <dbReference type="SAM" id="SignalP"/>
    </source>
</evidence>
<feature type="signal peptide" evidence="2">
    <location>
        <begin position="1"/>
        <end position="22"/>
    </location>
</feature>
<keyword evidence="2" id="KW-0732">Signal</keyword>
<proteinExistence type="predicted"/>
<gene>
    <name evidence="3" type="ORF">H5J25_06535</name>
</gene>
<reference evidence="4" key="1">
    <citation type="submission" date="2020-09" db="EMBL/GenBank/DDBJ databases">
        <title>Sphingomonas sp., a new species isolated from pork steak.</title>
        <authorList>
            <person name="Heidler von Heilborn D."/>
        </authorList>
    </citation>
    <scope>NUCLEOTIDE SEQUENCE [LARGE SCALE GENOMIC DNA]</scope>
</reference>
<accession>A0A974NWN4</accession>
<protein>
    <submittedName>
        <fullName evidence="3">Uncharacterized protein</fullName>
    </submittedName>
</protein>
<keyword evidence="4" id="KW-1185">Reference proteome</keyword>
<dbReference type="KEGG" id="sari:H5J25_06535"/>